<gene>
    <name evidence="1" type="ORF">GCM10025868_33390</name>
</gene>
<name>A0ABQ6JL76_9ACTN</name>
<dbReference type="Gene3D" id="1.20.120.450">
    <property type="entry name" value="dinb family like domain"/>
    <property type="match status" value="1"/>
</dbReference>
<organism evidence="1 2">
    <name type="scientific">Angustibacter aerolatus</name>
    <dbReference type="NCBI Taxonomy" id="1162965"/>
    <lineage>
        <taxon>Bacteria</taxon>
        <taxon>Bacillati</taxon>
        <taxon>Actinomycetota</taxon>
        <taxon>Actinomycetes</taxon>
        <taxon>Kineosporiales</taxon>
        <taxon>Kineosporiaceae</taxon>
    </lineage>
</organism>
<dbReference type="SUPFAM" id="SSF109854">
    <property type="entry name" value="DinB/YfiT-like putative metalloenzymes"/>
    <property type="match status" value="1"/>
</dbReference>
<dbReference type="Pfam" id="PF04978">
    <property type="entry name" value="MST"/>
    <property type="match status" value="1"/>
</dbReference>
<dbReference type="InterPro" id="IPR034660">
    <property type="entry name" value="DinB/YfiT-like"/>
</dbReference>
<proteinExistence type="predicted"/>
<evidence type="ECO:0000313" key="1">
    <source>
        <dbReference type="EMBL" id="GMA88089.1"/>
    </source>
</evidence>
<comment type="caution">
    <text evidence="1">The sequence shown here is derived from an EMBL/GenBank/DDBJ whole genome shotgun (WGS) entry which is preliminary data.</text>
</comment>
<evidence type="ECO:0000313" key="2">
    <source>
        <dbReference type="Proteomes" id="UP001157017"/>
    </source>
</evidence>
<reference evidence="2" key="1">
    <citation type="journal article" date="2019" name="Int. J. Syst. Evol. Microbiol.">
        <title>The Global Catalogue of Microorganisms (GCM) 10K type strain sequencing project: providing services to taxonomists for standard genome sequencing and annotation.</title>
        <authorList>
            <consortium name="The Broad Institute Genomics Platform"/>
            <consortium name="The Broad Institute Genome Sequencing Center for Infectious Disease"/>
            <person name="Wu L."/>
            <person name="Ma J."/>
        </authorList>
    </citation>
    <scope>NUCLEOTIDE SEQUENCE [LARGE SCALE GENOMIC DNA]</scope>
    <source>
        <strain evidence="2">NBRC 108730</strain>
    </source>
</reference>
<dbReference type="EMBL" id="BSUZ01000001">
    <property type="protein sequence ID" value="GMA88089.1"/>
    <property type="molecule type" value="Genomic_DNA"/>
</dbReference>
<sequence>MSLRALWRAAVERSRASVAEALQRGDLGQQAHAADDDGSHANLRRMLLDLVDEYARHNGQADLLRESVDGLVGEDPPRGGPDA</sequence>
<keyword evidence="2" id="KW-1185">Reference proteome</keyword>
<evidence type="ECO:0008006" key="3">
    <source>
        <dbReference type="Google" id="ProtNLM"/>
    </source>
</evidence>
<accession>A0ABQ6JL76</accession>
<protein>
    <recommendedName>
        <fullName evidence="3">DUF664 domain-containing protein</fullName>
    </recommendedName>
</protein>
<dbReference type="InterPro" id="IPR007061">
    <property type="entry name" value="MST-like"/>
</dbReference>
<dbReference type="Proteomes" id="UP001157017">
    <property type="component" value="Unassembled WGS sequence"/>
</dbReference>